<evidence type="ECO:0000313" key="4">
    <source>
        <dbReference type="Proteomes" id="UP000215914"/>
    </source>
</evidence>
<evidence type="ECO:0000256" key="1">
    <source>
        <dbReference type="SAM" id="Phobius"/>
    </source>
</evidence>
<dbReference type="Gramene" id="mRNA:HanXRQr2_Chr14g0670431">
    <property type="protein sequence ID" value="CDS:HanXRQr2_Chr14g0670431.1"/>
    <property type="gene ID" value="HanXRQr2_Chr14g0670431"/>
</dbReference>
<keyword evidence="1" id="KW-0812">Transmembrane</keyword>
<reference evidence="2" key="3">
    <citation type="submission" date="2020-06" db="EMBL/GenBank/DDBJ databases">
        <title>Helianthus annuus Genome sequencing and assembly Release 2.</title>
        <authorList>
            <person name="Gouzy J."/>
            <person name="Langlade N."/>
            <person name="Munos S."/>
        </authorList>
    </citation>
    <scope>NUCLEOTIDE SEQUENCE</scope>
    <source>
        <tissue evidence="2">Leaves</tissue>
    </source>
</reference>
<gene>
    <name evidence="3" type="ORF">HannXRQ_Chr14g0462781</name>
    <name evidence="2" type="ORF">HanXRQr2_Chr14g0670431</name>
</gene>
<name>A0A251SMB6_HELAN</name>
<evidence type="ECO:0000313" key="3">
    <source>
        <dbReference type="EMBL" id="OTG00007.1"/>
    </source>
</evidence>
<feature type="transmembrane region" description="Helical" evidence="1">
    <location>
        <begin position="12"/>
        <end position="31"/>
    </location>
</feature>
<evidence type="ECO:0000313" key="2">
    <source>
        <dbReference type="EMBL" id="KAF5771423.1"/>
    </source>
</evidence>
<dbReference type="EMBL" id="MNCJ02000329">
    <property type="protein sequence ID" value="KAF5771423.1"/>
    <property type="molecule type" value="Genomic_DNA"/>
</dbReference>
<proteinExistence type="predicted"/>
<dbReference type="Proteomes" id="UP000215914">
    <property type="component" value="Chromosome 14"/>
</dbReference>
<keyword evidence="4" id="KW-1185">Reference proteome</keyword>
<dbReference type="EMBL" id="CM007903">
    <property type="protein sequence ID" value="OTG00007.1"/>
    <property type="molecule type" value="Genomic_DNA"/>
</dbReference>
<dbReference type="InParanoid" id="A0A251SMB6"/>
<dbReference type="AlphaFoldDB" id="A0A251SMB6"/>
<sequence>MHKELLRYNHLLDLFLTFFFLFSVQFNFMSLRCMKRGMANASEQSRKLPNVEQ</sequence>
<keyword evidence="1" id="KW-1133">Transmembrane helix</keyword>
<reference evidence="3" key="2">
    <citation type="submission" date="2017-02" db="EMBL/GenBank/DDBJ databases">
        <title>Sunflower complete genome.</title>
        <authorList>
            <person name="Langlade N."/>
            <person name="Munos S."/>
        </authorList>
    </citation>
    <scope>NUCLEOTIDE SEQUENCE [LARGE SCALE GENOMIC DNA]</scope>
    <source>
        <tissue evidence="3">Leaves</tissue>
    </source>
</reference>
<reference evidence="2 4" key="1">
    <citation type="journal article" date="2017" name="Nature">
        <title>The sunflower genome provides insights into oil metabolism, flowering and Asterid evolution.</title>
        <authorList>
            <person name="Badouin H."/>
            <person name="Gouzy J."/>
            <person name="Grassa C.J."/>
            <person name="Murat F."/>
            <person name="Staton S.E."/>
            <person name="Cottret L."/>
            <person name="Lelandais-Briere C."/>
            <person name="Owens G.L."/>
            <person name="Carrere S."/>
            <person name="Mayjonade B."/>
            <person name="Legrand L."/>
            <person name="Gill N."/>
            <person name="Kane N.C."/>
            <person name="Bowers J.E."/>
            <person name="Hubner S."/>
            <person name="Bellec A."/>
            <person name="Berard A."/>
            <person name="Berges H."/>
            <person name="Blanchet N."/>
            <person name="Boniface M.C."/>
            <person name="Brunel D."/>
            <person name="Catrice O."/>
            <person name="Chaidir N."/>
            <person name="Claudel C."/>
            <person name="Donnadieu C."/>
            <person name="Faraut T."/>
            <person name="Fievet G."/>
            <person name="Helmstetter N."/>
            <person name="King M."/>
            <person name="Knapp S.J."/>
            <person name="Lai Z."/>
            <person name="Le Paslier M.C."/>
            <person name="Lippi Y."/>
            <person name="Lorenzon L."/>
            <person name="Mandel J.R."/>
            <person name="Marage G."/>
            <person name="Marchand G."/>
            <person name="Marquand E."/>
            <person name="Bret-Mestries E."/>
            <person name="Morien E."/>
            <person name="Nambeesan S."/>
            <person name="Nguyen T."/>
            <person name="Pegot-Espagnet P."/>
            <person name="Pouilly N."/>
            <person name="Raftis F."/>
            <person name="Sallet E."/>
            <person name="Schiex T."/>
            <person name="Thomas J."/>
            <person name="Vandecasteele C."/>
            <person name="Vares D."/>
            <person name="Vear F."/>
            <person name="Vautrin S."/>
            <person name="Crespi M."/>
            <person name="Mangin B."/>
            <person name="Burke J.M."/>
            <person name="Salse J."/>
            <person name="Munos S."/>
            <person name="Vincourt P."/>
            <person name="Rieseberg L.H."/>
            <person name="Langlade N.B."/>
        </authorList>
    </citation>
    <scope>NUCLEOTIDE SEQUENCE [LARGE SCALE GENOMIC DNA]</scope>
    <source>
        <strain evidence="4">cv. SF193</strain>
        <tissue evidence="2">Leaves</tissue>
    </source>
</reference>
<organism evidence="3 4">
    <name type="scientific">Helianthus annuus</name>
    <name type="common">Common sunflower</name>
    <dbReference type="NCBI Taxonomy" id="4232"/>
    <lineage>
        <taxon>Eukaryota</taxon>
        <taxon>Viridiplantae</taxon>
        <taxon>Streptophyta</taxon>
        <taxon>Embryophyta</taxon>
        <taxon>Tracheophyta</taxon>
        <taxon>Spermatophyta</taxon>
        <taxon>Magnoliopsida</taxon>
        <taxon>eudicotyledons</taxon>
        <taxon>Gunneridae</taxon>
        <taxon>Pentapetalae</taxon>
        <taxon>asterids</taxon>
        <taxon>campanulids</taxon>
        <taxon>Asterales</taxon>
        <taxon>Asteraceae</taxon>
        <taxon>Asteroideae</taxon>
        <taxon>Heliantheae alliance</taxon>
        <taxon>Heliantheae</taxon>
        <taxon>Helianthus</taxon>
    </lineage>
</organism>
<keyword evidence="1" id="KW-0472">Membrane</keyword>
<protein>
    <submittedName>
        <fullName evidence="3">Uncharacterized protein</fullName>
    </submittedName>
</protein>
<accession>A0A251SMB6</accession>